<protein>
    <recommendedName>
        <fullName evidence="4">Tat pathway signal protein</fullName>
    </recommendedName>
</protein>
<reference evidence="2 3" key="1">
    <citation type="submission" date="2015-10" db="EMBL/GenBank/DDBJ databases">
        <title>Conservation of the essential genome among Caulobacter and Brevundimonas species.</title>
        <authorList>
            <person name="Scott D."/>
            <person name="Ely B."/>
        </authorList>
    </citation>
    <scope>NUCLEOTIDE SEQUENCE [LARGE SCALE GENOMIC DNA]</scope>
    <source>
        <strain evidence="2 3">CB4</strain>
    </source>
</reference>
<evidence type="ECO:0000313" key="2">
    <source>
        <dbReference type="EMBL" id="ALL14062.1"/>
    </source>
</evidence>
<dbReference type="OrthoDB" id="9763405at2"/>
<dbReference type="Proteomes" id="UP000056905">
    <property type="component" value="Chromosome"/>
</dbReference>
<dbReference type="STRING" id="69395.AQ619_12305"/>
<evidence type="ECO:0000313" key="3">
    <source>
        <dbReference type="Proteomes" id="UP000056905"/>
    </source>
</evidence>
<dbReference type="EMBL" id="CP013002">
    <property type="protein sequence ID" value="ALL14062.1"/>
    <property type="molecule type" value="Genomic_DNA"/>
</dbReference>
<dbReference type="AlphaFoldDB" id="A0A0P0P0T0"/>
<feature type="chain" id="PRO_5006052617" description="Tat pathway signal protein" evidence="1">
    <location>
        <begin position="28"/>
        <end position="589"/>
    </location>
</feature>
<organism evidence="2 3">
    <name type="scientific">Caulobacter henricii</name>
    <dbReference type="NCBI Taxonomy" id="69395"/>
    <lineage>
        <taxon>Bacteria</taxon>
        <taxon>Pseudomonadati</taxon>
        <taxon>Pseudomonadota</taxon>
        <taxon>Alphaproteobacteria</taxon>
        <taxon>Caulobacterales</taxon>
        <taxon>Caulobacteraceae</taxon>
        <taxon>Caulobacter</taxon>
    </lineage>
</organism>
<dbReference type="KEGG" id="chq:AQ619_12305"/>
<accession>A0A0P0P0T0</accession>
<keyword evidence="3" id="KW-1185">Reference proteome</keyword>
<dbReference type="InterPro" id="IPR010281">
    <property type="entry name" value="DUF885"/>
</dbReference>
<evidence type="ECO:0008006" key="4">
    <source>
        <dbReference type="Google" id="ProtNLM"/>
    </source>
</evidence>
<sequence>MTNRHPVRWAVSGLMIATLMTGSAAWAHPDGDQLSQAIKTYEAANAGGEDDDGGGAEAARWRLPPVGPAADAARKAKLSYAQSLLTGVIVERLDPDERLTLQLLNFAISERLEGLSFDESRMPFSSDGGFDVTLLYRANGMRLKNEAEAAKWLELLSKTPDWYDANIANARRGIDTGFVQATPTAQSVLDRARRMAATPVAEEPLLAPLRALPTSVPADRKAALIAQGEKVLAEKVAPARAGFVTFMETEYLPKAAKSLAAVDLPDGQRYYAFLARRHTTTTMTPDQIHEIGQSEVARIRARMQTVMTQTGFKGTLPEFIAYLRKDPKFYPTSRQQLLEKASEIAKRADDQLPAHFGVLPRLSYGVRPVPASIEKGYTTGRYFGGDPKVGRAGGLMINTSELNQRALYELPALVLHEGAPGHHTQTSLAQEQTGVPEFRKGLYFNAFGEGWGLYSEWLGEEMGIYRDPYELFGRLSYEMWRACRLVADTGIHWKRWSLAQARACFTDNTALSPVNIEVELARYVSWPGQAVAYKIGELKILELRKRAETALGDRFDERKFHDAVLLQGSLPMAVLEQKIDAWIAQQQKP</sequence>
<keyword evidence="1" id="KW-0732">Signal</keyword>
<dbReference type="PANTHER" id="PTHR33361:SF2">
    <property type="entry name" value="DUF885 DOMAIN-CONTAINING PROTEIN"/>
    <property type="match status" value="1"/>
</dbReference>
<feature type="signal peptide" evidence="1">
    <location>
        <begin position="1"/>
        <end position="27"/>
    </location>
</feature>
<dbReference type="PANTHER" id="PTHR33361">
    <property type="entry name" value="GLR0591 PROTEIN"/>
    <property type="match status" value="1"/>
</dbReference>
<proteinExistence type="predicted"/>
<evidence type="ECO:0000256" key="1">
    <source>
        <dbReference type="SAM" id="SignalP"/>
    </source>
</evidence>
<name>A0A0P0P0T0_9CAUL</name>
<gene>
    <name evidence="2" type="ORF">AQ619_12305</name>
</gene>
<dbReference type="Pfam" id="PF05960">
    <property type="entry name" value="DUF885"/>
    <property type="match status" value="1"/>
</dbReference>